<dbReference type="SMART" id="SM00347">
    <property type="entry name" value="HTH_MARR"/>
    <property type="match status" value="1"/>
</dbReference>
<evidence type="ECO:0000313" key="5">
    <source>
        <dbReference type="EMBL" id="MDQ0111942.1"/>
    </source>
</evidence>
<name>A0ABT9TY05_PAEHA</name>
<dbReference type="SUPFAM" id="SSF46785">
    <property type="entry name" value="Winged helix' DNA-binding domain"/>
    <property type="match status" value="1"/>
</dbReference>
<dbReference type="GO" id="GO:0003677">
    <property type="term" value="F:DNA binding"/>
    <property type="evidence" value="ECO:0007669"/>
    <property type="project" value="UniProtKB-KW"/>
</dbReference>
<dbReference type="PROSITE" id="PS50995">
    <property type="entry name" value="HTH_MARR_2"/>
    <property type="match status" value="1"/>
</dbReference>
<organism evidence="5 6">
    <name type="scientific">Paenibacillus harenae</name>
    <dbReference type="NCBI Taxonomy" id="306543"/>
    <lineage>
        <taxon>Bacteria</taxon>
        <taxon>Bacillati</taxon>
        <taxon>Bacillota</taxon>
        <taxon>Bacilli</taxon>
        <taxon>Bacillales</taxon>
        <taxon>Paenibacillaceae</taxon>
        <taxon>Paenibacillus</taxon>
    </lineage>
</organism>
<dbReference type="InterPro" id="IPR036390">
    <property type="entry name" value="WH_DNA-bd_sf"/>
</dbReference>
<dbReference type="EMBL" id="JAUSSU010000002">
    <property type="protein sequence ID" value="MDQ0111942.1"/>
    <property type="molecule type" value="Genomic_DNA"/>
</dbReference>
<reference evidence="5 6" key="1">
    <citation type="submission" date="2023-07" db="EMBL/GenBank/DDBJ databases">
        <title>Sorghum-associated microbial communities from plants grown in Nebraska, USA.</title>
        <authorList>
            <person name="Schachtman D."/>
        </authorList>
    </citation>
    <scope>NUCLEOTIDE SEQUENCE [LARGE SCALE GENOMIC DNA]</scope>
    <source>
        <strain evidence="5 6">CC482</strain>
    </source>
</reference>
<keyword evidence="6" id="KW-1185">Reference proteome</keyword>
<feature type="domain" description="HTH marR-type" evidence="4">
    <location>
        <begin position="1"/>
        <end position="142"/>
    </location>
</feature>
<comment type="caution">
    <text evidence="5">The sequence shown here is derived from an EMBL/GenBank/DDBJ whole genome shotgun (WGS) entry which is preliminary data.</text>
</comment>
<evidence type="ECO:0000256" key="2">
    <source>
        <dbReference type="ARBA" id="ARBA00023125"/>
    </source>
</evidence>
<accession>A0ABT9TY05</accession>
<dbReference type="RefSeq" id="WP_307202296.1">
    <property type="nucleotide sequence ID" value="NZ_JAUSST010000001.1"/>
</dbReference>
<dbReference type="Gene3D" id="1.10.10.10">
    <property type="entry name" value="Winged helix-like DNA-binding domain superfamily/Winged helix DNA-binding domain"/>
    <property type="match status" value="1"/>
</dbReference>
<dbReference type="InterPro" id="IPR000835">
    <property type="entry name" value="HTH_MarR-typ"/>
</dbReference>
<dbReference type="PANTHER" id="PTHR42756">
    <property type="entry name" value="TRANSCRIPTIONAL REGULATOR, MARR"/>
    <property type="match status" value="1"/>
</dbReference>
<evidence type="ECO:0000313" key="6">
    <source>
        <dbReference type="Proteomes" id="UP001229346"/>
    </source>
</evidence>
<dbReference type="InterPro" id="IPR036388">
    <property type="entry name" value="WH-like_DNA-bd_sf"/>
</dbReference>
<protein>
    <submittedName>
        <fullName evidence="5">DNA-binding MarR family transcriptional regulator</fullName>
    </submittedName>
</protein>
<proteinExistence type="predicted"/>
<sequence length="153" mass="17633">MSIDKYENVEKLIDIFQRFGKADWRKKTILGLKASEMRVLLCVKQGSVNSTKGTTVKYISKRLHVTSPTVTQMVNNLIEGGYVYRKSDTADRRITEIMLTEKGEQLADAAKKRYHDMFIGMIDHLGKEQSDQLIELLNQVFEYLDPDIKKDSE</sequence>
<dbReference type="Pfam" id="PF12802">
    <property type="entry name" value="MarR_2"/>
    <property type="match status" value="1"/>
</dbReference>
<keyword evidence="2 5" id="KW-0238">DNA-binding</keyword>
<keyword evidence="1" id="KW-0805">Transcription regulation</keyword>
<gene>
    <name evidence="5" type="ORF">J2T15_001375</name>
</gene>
<dbReference type="PANTHER" id="PTHR42756:SF1">
    <property type="entry name" value="TRANSCRIPTIONAL REPRESSOR OF EMRAB OPERON"/>
    <property type="match status" value="1"/>
</dbReference>
<dbReference type="Proteomes" id="UP001229346">
    <property type="component" value="Unassembled WGS sequence"/>
</dbReference>
<keyword evidence="3" id="KW-0804">Transcription</keyword>
<dbReference type="PRINTS" id="PR00598">
    <property type="entry name" value="HTHMARR"/>
</dbReference>
<evidence type="ECO:0000256" key="1">
    <source>
        <dbReference type="ARBA" id="ARBA00023015"/>
    </source>
</evidence>
<evidence type="ECO:0000259" key="4">
    <source>
        <dbReference type="PROSITE" id="PS50995"/>
    </source>
</evidence>
<evidence type="ECO:0000256" key="3">
    <source>
        <dbReference type="ARBA" id="ARBA00023163"/>
    </source>
</evidence>